<keyword evidence="1" id="KW-0472">Membrane</keyword>
<dbReference type="Proteomes" id="UP000254343">
    <property type="component" value="Unassembled WGS sequence"/>
</dbReference>
<dbReference type="RefSeq" id="WP_002718696.1">
    <property type="nucleotide sequence ID" value="NZ_UFSI01000001.1"/>
</dbReference>
<evidence type="ECO:0000313" key="4">
    <source>
        <dbReference type="Proteomes" id="UP000254343"/>
    </source>
</evidence>
<feature type="transmembrane region" description="Helical" evidence="1">
    <location>
        <begin position="82"/>
        <end position="100"/>
    </location>
</feature>
<feature type="domain" description="Urate oxidase N-terminal" evidence="2">
    <location>
        <begin position="3"/>
        <end position="298"/>
    </location>
</feature>
<dbReference type="OrthoDB" id="9787495at2"/>
<feature type="transmembrane region" description="Helical" evidence="1">
    <location>
        <begin position="12"/>
        <end position="32"/>
    </location>
</feature>
<sequence length="414" mass="45844">MMAYVLEWGSLLFRWLHIIAAMAWIGASFFFMHLDASLKPLASIPPGKGGVDWQVHGGGFYEMKKFMFAPEGMPLELTWHKWQAYTTWISGFFLLVWIYYAQASLYLVDPDVAAITGIQASAIGIASLAGGWIVYDLICKSWIGRSEIRLAFVSLAFSVAVAYGYTCVFSGRGALVHTGALLATWMAGNVFLIIIPNQRKVIATLMAGETPDSKYGLQAKQRSTHNNYLTLAVVLLMMSNHYPILYSNPAIIPPSVLMIIVSSALIRYFYNVRHADHGKSPWWAWAVAAILLWCMFWLAMAASPSGREWLKGEGWKLGALTTGTSSPHRHVSAPPEVVEVVTTRCSMCHASEPVWDGIQIAPKAVLLDTPENIAREYDAIKLQAVIAGVMPPNNVTSMTDRERAVLANWKRDAD</sequence>
<name>A0A380W737_AFIFE</name>
<accession>A0A380W737</accession>
<dbReference type="InterPro" id="IPR010389">
    <property type="entry name" value="Urate_ox_N"/>
</dbReference>
<keyword evidence="1" id="KW-1133">Transmembrane helix</keyword>
<organism evidence="3 4">
    <name type="scientific">Afipia felis</name>
    <name type="common">Cat scratch disease bacillus</name>
    <dbReference type="NCBI Taxonomy" id="1035"/>
    <lineage>
        <taxon>Bacteria</taxon>
        <taxon>Pseudomonadati</taxon>
        <taxon>Pseudomonadota</taxon>
        <taxon>Alphaproteobacteria</taxon>
        <taxon>Hyphomicrobiales</taxon>
        <taxon>Nitrobacteraceae</taxon>
        <taxon>Afipia</taxon>
    </lineage>
</organism>
<feature type="transmembrane region" description="Helical" evidence="1">
    <location>
        <begin position="112"/>
        <end position="138"/>
    </location>
</feature>
<feature type="transmembrane region" description="Helical" evidence="1">
    <location>
        <begin position="282"/>
        <end position="300"/>
    </location>
</feature>
<feature type="transmembrane region" description="Helical" evidence="1">
    <location>
        <begin position="228"/>
        <end position="245"/>
    </location>
</feature>
<gene>
    <name evidence="3" type="ORF">NCTC12722_01096</name>
</gene>
<dbReference type="Pfam" id="PF06181">
    <property type="entry name" value="Urate_ox_N"/>
    <property type="match status" value="1"/>
</dbReference>
<keyword evidence="1" id="KW-0812">Transmembrane</keyword>
<dbReference type="EMBL" id="UIGB01000001">
    <property type="protein sequence ID" value="SUU83917.1"/>
    <property type="molecule type" value="Genomic_DNA"/>
</dbReference>
<evidence type="ECO:0000313" key="3">
    <source>
        <dbReference type="EMBL" id="SUU83917.1"/>
    </source>
</evidence>
<evidence type="ECO:0000256" key="1">
    <source>
        <dbReference type="SAM" id="Phobius"/>
    </source>
</evidence>
<protein>
    <submittedName>
        <fullName evidence="3">Predicted membrane protein</fullName>
    </submittedName>
</protein>
<evidence type="ECO:0000259" key="2">
    <source>
        <dbReference type="Pfam" id="PF06181"/>
    </source>
</evidence>
<proteinExistence type="predicted"/>
<dbReference type="AlphaFoldDB" id="A0A380W737"/>
<reference evidence="3 4" key="1">
    <citation type="submission" date="2018-06" db="EMBL/GenBank/DDBJ databases">
        <authorList>
            <consortium name="Pathogen Informatics"/>
            <person name="Doyle S."/>
        </authorList>
    </citation>
    <scope>NUCLEOTIDE SEQUENCE [LARGE SCALE GENOMIC DNA]</scope>
    <source>
        <strain evidence="3 4">NCTC12722</strain>
    </source>
</reference>
<feature type="transmembrane region" description="Helical" evidence="1">
    <location>
        <begin position="174"/>
        <end position="195"/>
    </location>
</feature>
<feature type="transmembrane region" description="Helical" evidence="1">
    <location>
        <begin position="251"/>
        <end position="270"/>
    </location>
</feature>
<feature type="transmembrane region" description="Helical" evidence="1">
    <location>
        <begin position="150"/>
        <end position="168"/>
    </location>
</feature>